<dbReference type="GO" id="GO:0008697">
    <property type="term" value="F:4-deoxy-L-threo-5-hexosulose-uronate ketol-isomerase activity"/>
    <property type="evidence" value="ECO:0007669"/>
    <property type="project" value="UniProtKB-EC"/>
</dbReference>
<evidence type="ECO:0000313" key="6">
    <source>
        <dbReference type="EMBL" id="KSU80318.1"/>
    </source>
</evidence>
<dbReference type="InterPro" id="IPR021120">
    <property type="entry name" value="KduI/IolB_isomerase"/>
</dbReference>
<protein>
    <recommendedName>
        <fullName evidence="3">5-dehydro-4-deoxy-D-glucuronate isomerase</fullName>
        <ecNumber evidence="3">5.3.1.17</ecNumber>
    </recommendedName>
</protein>
<evidence type="ECO:0000256" key="3">
    <source>
        <dbReference type="ARBA" id="ARBA00012547"/>
    </source>
</evidence>
<evidence type="ECO:0000256" key="1">
    <source>
        <dbReference type="ARBA" id="ARBA00000552"/>
    </source>
</evidence>
<accession>A0A0V8IZR3</accession>
<sequence>MIRTEKGPKSGPFFIDADSESNKRTIYKYIHENGIQSCQLMMGMTLLEPNNMWNTMPAHVHDRRMGVYLYFDLDEKARVFHFRGEPNETRHIVMKNEQVVFANYAIALSLFGIIERPVLVFRQTCSALVKGKAS</sequence>
<keyword evidence="4" id="KW-0862">Zinc</keyword>
<dbReference type="GO" id="GO:0042840">
    <property type="term" value="P:D-glucuronate catabolic process"/>
    <property type="evidence" value="ECO:0007669"/>
    <property type="project" value="TreeGrafter"/>
</dbReference>
<keyword evidence="5" id="KW-0413">Isomerase</keyword>
<comment type="similarity">
    <text evidence="2">Belongs to the KduI family.</text>
</comment>
<dbReference type="GO" id="GO:0046872">
    <property type="term" value="F:metal ion binding"/>
    <property type="evidence" value="ECO:0007669"/>
    <property type="project" value="TreeGrafter"/>
</dbReference>
<evidence type="ECO:0000256" key="5">
    <source>
        <dbReference type="ARBA" id="ARBA00023235"/>
    </source>
</evidence>
<comment type="caution">
    <text evidence="6">The sequence shown here is derived from an EMBL/GenBank/DDBJ whole genome shotgun (WGS) entry which is preliminary data.</text>
</comment>
<dbReference type="SUPFAM" id="SSF51182">
    <property type="entry name" value="RmlC-like cupins"/>
    <property type="match status" value="1"/>
</dbReference>
<dbReference type="Proteomes" id="UP000054099">
    <property type="component" value="Unassembled WGS sequence"/>
</dbReference>
<dbReference type="AlphaFoldDB" id="A0A0V8IZR3"/>
<dbReference type="GO" id="GO:0045490">
    <property type="term" value="P:pectin catabolic process"/>
    <property type="evidence" value="ECO:0007669"/>
    <property type="project" value="InterPro"/>
</dbReference>
<dbReference type="EC" id="5.3.1.17" evidence="3"/>
<name>A0A0V8IZR3_9BACL</name>
<dbReference type="Gene3D" id="2.60.120.10">
    <property type="entry name" value="Jelly Rolls"/>
    <property type="match status" value="1"/>
</dbReference>
<dbReference type="OrthoDB" id="9770644at2"/>
<dbReference type="GO" id="GO:0019698">
    <property type="term" value="P:D-galacturonate catabolic process"/>
    <property type="evidence" value="ECO:0007669"/>
    <property type="project" value="TreeGrafter"/>
</dbReference>
<evidence type="ECO:0000256" key="4">
    <source>
        <dbReference type="ARBA" id="ARBA00022833"/>
    </source>
</evidence>
<dbReference type="InterPro" id="IPR014710">
    <property type="entry name" value="RmlC-like_jellyroll"/>
</dbReference>
<dbReference type="EMBL" id="LNQN01000007">
    <property type="protein sequence ID" value="KSU80318.1"/>
    <property type="molecule type" value="Genomic_DNA"/>
</dbReference>
<dbReference type="InterPro" id="IPR007045">
    <property type="entry name" value="KduI"/>
</dbReference>
<dbReference type="Pfam" id="PF04962">
    <property type="entry name" value="KduI"/>
    <property type="match status" value="1"/>
</dbReference>
<evidence type="ECO:0000313" key="7">
    <source>
        <dbReference type="Proteomes" id="UP000054099"/>
    </source>
</evidence>
<dbReference type="InterPro" id="IPR011051">
    <property type="entry name" value="RmlC_Cupin_sf"/>
</dbReference>
<reference evidence="6 7" key="1">
    <citation type="journal article" date="2014" name="Antonie Van Leeuwenhoek">
        <title>Fictibacillus enclensis sp. nov., isolated from marine sediment.</title>
        <authorList>
            <person name="Dastager S.G."/>
            <person name="Mawlankar R."/>
            <person name="Srinivasan K."/>
            <person name="Tang S.K."/>
            <person name="Lee J.C."/>
            <person name="Ramana V.V."/>
            <person name="Shouche Y.S."/>
        </authorList>
    </citation>
    <scope>NUCLEOTIDE SEQUENCE [LARGE SCALE GENOMIC DNA]</scope>
    <source>
        <strain evidence="6 7">NIO-1003</strain>
    </source>
</reference>
<dbReference type="PANTHER" id="PTHR38461">
    <property type="entry name" value="4-DEOXY-L-THREO-5-HEXOSULOSE-URONATE KETOL-ISOMERASE"/>
    <property type="match status" value="1"/>
</dbReference>
<proteinExistence type="inferred from homology"/>
<dbReference type="PANTHER" id="PTHR38461:SF1">
    <property type="entry name" value="4-DEOXY-L-THREO-5-HEXOSULOSE-URONATE KETOL-ISOMERASE"/>
    <property type="match status" value="1"/>
</dbReference>
<evidence type="ECO:0000256" key="2">
    <source>
        <dbReference type="ARBA" id="ARBA00008086"/>
    </source>
</evidence>
<keyword evidence="7" id="KW-1185">Reference proteome</keyword>
<gene>
    <name evidence="6" type="ORF">AS030_20500</name>
</gene>
<comment type="catalytic activity">
    <reaction evidence="1">
        <text>5-dehydro-4-deoxy-D-glucuronate = 3-deoxy-D-glycero-2,5-hexodiulosonate</text>
        <dbReference type="Rhea" id="RHEA:23896"/>
        <dbReference type="ChEBI" id="CHEBI:17117"/>
        <dbReference type="ChEBI" id="CHEBI:29071"/>
        <dbReference type="EC" id="5.3.1.17"/>
    </reaction>
</comment>
<organism evidence="6 7">
    <name type="scientific">Fictibacillus enclensis</name>
    <dbReference type="NCBI Taxonomy" id="1017270"/>
    <lineage>
        <taxon>Bacteria</taxon>
        <taxon>Bacillati</taxon>
        <taxon>Bacillota</taxon>
        <taxon>Bacilli</taxon>
        <taxon>Bacillales</taxon>
        <taxon>Fictibacillaceae</taxon>
        <taxon>Fictibacillus</taxon>
    </lineage>
</organism>